<evidence type="ECO:0000256" key="3">
    <source>
        <dbReference type="SAM" id="Phobius"/>
    </source>
</evidence>
<evidence type="ECO:0000313" key="4">
    <source>
        <dbReference type="EMBL" id="KAH1131786.1"/>
    </source>
</evidence>
<dbReference type="GO" id="GO:0005829">
    <property type="term" value="C:cytosol"/>
    <property type="evidence" value="ECO:0007669"/>
    <property type="project" value="TreeGrafter"/>
</dbReference>
<dbReference type="GO" id="GO:0005758">
    <property type="term" value="C:mitochondrial intermembrane space"/>
    <property type="evidence" value="ECO:0007669"/>
    <property type="project" value="TreeGrafter"/>
</dbReference>
<dbReference type="InterPro" id="IPR007918">
    <property type="entry name" value="MDM35_apoptosis"/>
</dbReference>
<dbReference type="EMBL" id="JAIQCV010000001">
    <property type="protein sequence ID" value="KAH1131786.1"/>
    <property type="molecule type" value="Genomic_DNA"/>
</dbReference>
<keyword evidence="3" id="KW-0472">Membrane</keyword>
<dbReference type="Pfam" id="PF05254">
    <property type="entry name" value="UPF0203"/>
    <property type="match status" value="1"/>
</dbReference>
<comment type="similarity">
    <text evidence="1">Belongs to the TRIAP1/MDM35 family.</text>
</comment>
<comment type="caution">
    <text evidence="4">The sequence shown here is derived from an EMBL/GenBank/DDBJ whole genome shotgun (WGS) entry which is preliminary data.</text>
</comment>
<evidence type="ECO:0000313" key="5">
    <source>
        <dbReference type="Proteomes" id="UP000828251"/>
    </source>
</evidence>
<protein>
    <submittedName>
        <fullName evidence="4">Uncharacterized protein</fullName>
    </submittedName>
</protein>
<dbReference type="PANTHER" id="PTHR46403">
    <property type="entry name" value="TP53-REGULATED INHIBITOR OF APOPTOSIS 1"/>
    <property type="match status" value="1"/>
</dbReference>
<dbReference type="GO" id="GO:0045332">
    <property type="term" value="P:phospholipid translocation"/>
    <property type="evidence" value="ECO:0007669"/>
    <property type="project" value="TreeGrafter"/>
</dbReference>
<dbReference type="GO" id="GO:1990050">
    <property type="term" value="F:phosphatidic acid transfer activity"/>
    <property type="evidence" value="ECO:0007669"/>
    <property type="project" value="TreeGrafter"/>
</dbReference>
<evidence type="ECO:0000256" key="1">
    <source>
        <dbReference type="ARBA" id="ARBA00006196"/>
    </source>
</evidence>
<reference evidence="4 5" key="1">
    <citation type="journal article" date="2021" name="Plant Biotechnol. J.">
        <title>Multi-omics assisted identification of the key and species-specific regulatory components of drought-tolerant mechanisms in Gossypium stocksii.</title>
        <authorList>
            <person name="Yu D."/>
            <person name="Ke L."/>
            <person name="Zhang D."/>
            <person name="Wu Y."/>
            <person name="Sun Y."/>
            <person name="Mei J."/>
            <person name="Sun J."/>
            <person name="Sun Y."/>
        </authorList>
    </citation>
    <scope>NUCLEOTIDE SEQUENCE [LARGE SCALE GENOMIC DNA]</scope>
    <source>
        <strain evidence="5">cv. E1</strain>
        <tissue evidence="4">Leaf</tissue>
    </source>
</reference>
<keyword evidence="2" id="KW-1015">Disulfide bond</keyword>
<feature type="transmembrane region" description="Helical" evidence="3">
    <location>
        <begin position="65"/>
        <end position="87"/>
    </location>
</feature>
<dbReference type="OrthoDB" id="19091at2759"/>
<dbReference type="Proteomes" id="UP000828251">
    <property type="component" value="Unassembled WGS sequence"/>
</dbReference>
<dbReference type="GO" id="GO:0005634">
    <property type="term" value="C:nucleus"/>
    <property type="evidence" value="ECO:0007669"/>
    <property type="project" value="TreeGrafter"/>
</dbReference>
<gene>
    <name evidence="4" type="ORF">J1N35_003164</name>
</gene>
<organism evidence="4 5">
    <name type="scientific">Gossypium stocksii</name>
    <dbReference type="NCBI Taxonomy" id="47602"/>
    <lineage>
        <taxon>Eukaryota</taxon>
        <taxon>Viridiplantae</taxon>
        <taxon>Streptophyta</taxon>
        <taxon>Embryophyta</taxon>
        <taxon>Tracheophyta</taxon>
        <taxon>Spermatophyta</taxon>
        <taxon>Magnoliopsida</taxon>
        <taxon>eudicotyledons</taxon>
        <taxon>Gunneridae</taxon>
        <taxon>Pentapetalae</taxon>
        <taxon>rosids</taxon>
        <taxon>malvids</taxon>
        <taxon>Malvales</taxon>
        <taxon>Malvaceae</taxon>
        <taxon>Malvoideae</taxon>
        <taxon>Gossypium</taxon>
    </lineage>
</organism>
<proteinExistence type="inferred from homology"/>
<keyword evidence="3" id="KW-1133">Transmembrane helix</keyword>
<sequence length="132" mass="15572">MGAASKRDKKNSSTSTSPCAHLRSAYNNCFNQWYSEKFVKGQWDKEECVSEWQKYRDCLSVTSHLNLIPFLIFPMELLCFLIDWVFFVWKRNIWTTSILVGSWKLKLLVVPFFKRGRKTQLRILLNSVKKGN</sequence>
<keyword evidence="5" id="KW-1185">Reference proteome</keyword>
<dbReference type="AlphaFoldDB" id="A0A9D3WN99"/>
<keyword evidence="3" id="KW-0812">Transmembrane</keyword>
<feature type="transmembrane region" description="Helical" evidence="3">
    <location>
        <begin position="93"/>
        <end position="113"/>
    </location>
</feature>
<dbReference type="PANTHER" id="PTHR46403:SF1">
    <property type="entry name" value="TP53-REGULATED INHIBITOR OF APOPTOSIS 1"/>
    <property type="match status" value="1"/>
</dbReference>
<evidence type="ECO:0000256" key="2">
    <source>
        <dbReference type="ARBA" id="ARBA00023157"/>
    </source>
</evidence>
<name>A0A9D3WN99_9ROSI</name>
<accession>A0A9D3WN99</accession>